<proteinExistence type="predicted"/>
<name>A0A4Y2SM98_ARAVE</name>
<dbReference type="Gene3D" id="3.30.420.10">
    <property type="entry name" value="Ribonuclease H-like superfamily/Ribonuclease H"/>
    <property type="match status" value="1"/>
</dbReference>
<gene>
    <name evidence="2" type="ORF">AVEN_233612_1</name>
</gene>
<dbReference type="InterPro" id="IPR012337">
    <property type="entry name" value="RNaseH-like_sf"/>
</dbReference>
<feature type="domain" description="DUF5641" evidence="1">
    <location>
        <begin position="103"/>
        <end position="180"/>
    </location>
</feature>
<accession>A0A4Y2SM98</accession>
<dbReference type="OrthoDB" id="6420241at2759"/>
<dbReference type="PANTHER" id="PTHR47331">
    <property type="entry name" value="PHD-TYPE DOMAIN-CONTAINING PROTEIN"/>
    <property type="match status" value="1"/>
</dbReference>
<organism evidence="2 3">
    <name type="scientific">Araneus ventricosus</name>
    <name type="common">Orbweaver spider</name>
    <name type="synonym">Epeira ventricosa</name>
    <dbReference type="NCBI Taxonomy" id="182803"/>
    <lineage>
        <taxon>Eukaryota</taxon>
        <taxon>Metazoa</taxon>
        <taxon>Ecdysozoa</taxon>
        <taxon>Arthropoda</taxon>
        <taxon>Chelicerata</taxon>
        <taxon>Arachnida</taxon>
        <taxon>Araneae</taxon>
        <taxon>Araneomorphae</taxon>
        <taxon>Entelegynae</taxon>
        <taxon>Araneoidea</taxon>
        <taxon>Araneidae</taxon>
        <taxon>Araneus</taxon>
    </lineage>
</organism>
<dbReference type="AlphaFoldDB" id="A0A4Y2SM98"/>
<evidence type="ECO:0000313" key="2">
    <source>
        <dbReference type="EMBL" id="GBN88245.1"/>
    </source>
</evidence>
<dbReference type="SUPFAM" id="SSF53098">
    <property type="entry name" value="Ribonuclease H-like"/>
    <property type="match status" value="1"/>
</dbReference>
<sequence>MGITWKFIVEGAPWWIGFWERLVRSVKTCLKRILGKSSFTYEELYTVLVEIQAVINSRPVTYLYSNVNEPDLLSPSHFLTGSKLPVLPSQNSVPKSSKSYLFKRWKHRLLLLDNFWKRFCKEYLLELRSAMFYKIPKNSSQFKISDDVLIREDNVKRCNWKLGKIKTLYPRRDGKVTSVKSRFLLVL</sequence>
<reference evidence="2 3" key="1">
    <citation type="journal article" date="2019" name="Sci. Rep.">
        <title>Orb-weaving spider Araneus ventricosus genome elucidates the spidroin gene catalogue.</title>
        <authorList>
            <person name="Kono N."/>
            <person name="Nakamura H."/>
            <person name="Ohtoshi R."/>
            <person name="Moran D.A.P."/>
            <person name="Shinohara A."/>
            <person name="Yoshida Y."/>
            <person name="Fujiwara M."/>
            <person name="Mori M."/>
            <person name="Tomita M."/>
            <person name="Arakawa K."/>
        </authorList>
    </citation>
    <scope>NUCLEOTIDE SEQUENCE [LARGE SCALE GENOMIC DNA]</scope>
</reference>
<dbReference type="InterPro" id="IPR040676">
    <property type="entry name" value="DUF5641"/>
</dbReference>
<evidence type="ECO:0000313" key="3">
    <source>
        <dbReference type="Proteomes" id="UP000499080"/>
    </source>
</evidence>
<dbReference type="Proteomes" id="UP000499080">
    <property type="component" value="Unassembled WGS sequence"/>
</dbReference>
<keyword evidence="3" id="KW-1185">Reference proteome</keyword>
<dbReference type="GO" id="GO:0003676">
    <property type="term" value="F:nucleic acid binding"/>
    <property type="evidence" value="ECO:0007669"/>
    <property type="project" value="InterPro"/>
</dbReference>
<protein>
    <recommendedName>
        <fullName evidence="1">DUF5641 domain-containing protein</fullName>
    </recommendedName>
</protein>
<evidence type="ECO:0000259" key="1">
    <source>
        <dbReference type="Pfam" id="PF18701"/>
    </source>
</evidence>
<comment type="caution">
    <text evidence="2">The sequence shown here is derived from an EMBL/GenBank/DDBJ whole genome shotgun (WGS) entry which is preliminary data.</text>
</comment>
<dbReference type="Pfam" id="PF18701">
    <property type="entry name" value="DUF5641"/>
    <property type="match status" value="1"/>
</dbReference>
<dbReference type="InterPro" id="IPR036397">
    <property type="entry name" value="RNaseH_sf"/>
</dbReference>
<dbReference type="EMBL" id="BGPR01022185">
    <property type="protein sequence ID" value="GBN88245.1"/>
    <property type="molecule type" value="Genomic_DNA"/>
</dbReference>